<comment type="caution">
    <text evidence="1">The sequence shown here is derived from an EMBL/GenBank/DDBJ whole genome shotgun (WGS) entry which is preliminary data.</text>
</comment>
<evidence type="ECO:0000313" key="2">
    <source>
        <dbReference type="Proteomes" id="UP001057402"/>
    </source>
</evidence>
<reference evidence="2" key="1">
    <citation type="journal article" date="2023" name="Front. Plant Sci.">
        <title>Chromosomal-level genome assembly of Melastoma candidum provides insights into trichome evolution.</title>
        <authorList>
            <person name="Zhong Y."/>
            <person name="Wu W."/>
            <person name="Sun C."/>
            <person name="Zou P."/>
            <person name="Liu Y."/>
            <person name="Dai S."/>
            <person name="Zhou R."/>
        </authorList>
    </citation>
    <scope>NUCLEOTIDE SEQUENCE [LARGE SCALE GENOMIC DNA]</scope>
</reference>
<accession>A0ACB9SGN6</accession>
<dbReference type="EMBL" id="CM042881">
    <property type="protein sequence ID" value="KAI4387352.1"/>
    <property type="molecule type" value="Genomic_DNA"/>
</dbReference>
<keyword evidence="2" id="KW-1185">Reference proteome</keyword>
<gene>
    <name evidence="1" type="ORF">MLD38_005191</name>
</gene>
<name>A0ACB9SGN6_9MYRT</name>
<proteinExistence type="predicted"/>
<sequence length="391" mass="42970">MEHRLPSSHYHPSFSSSLLDAIYRSIDQSDLPPPPHQTESLLTFSREDSTKGVPKSKGGAHGEMYRHNMCVDKWSAVGIRSERYLVVRRESSNRSFVLGSSSGSSSDSSGFSSSESEFASSRSSHSCYATKRPKPIQMSISPEQARTSEFRTPLQARSCKKPSMSVKIPPRDGTSGMKARPTGKSYGDLKKAMRQPISPGGKLASFLNSIFNTKKARITVQSPPEHSDHSACSSASSFSRSCLSVKNPPSAASSSSKRKSTEKRSVRFCPVDIILDEERPYYHKSLVERTKSQSDLGEQVVAAASEPDFDVVTEENRRVVEAAREMLRTYQKRKESYSDDLEDGDNEGDAASCASSDLFELDNFDRYGEELPVYGTTSVGVNLGIANGLMV</sequence>
<protein>
    <submittedName>
        <fullName evidence="1">Uncharacterized protein</fullName>
    </submittedName>
</protein>
<dbReference type="Proteomes" id="UP001057402">
    <property type="component" value="Chromosome 2"/>
</dbReference>
<organism evidence="1 2">
    <name type="scientific">Melastoma candidum</name>
    <dbReference type="NCBI Taxonomy" id="119954"/>
    <lineage>
        <taxon>Eukaryota</taxon>
        <taxon>Viridiplantae</taxon>
        <taxon>Streptophyta</taxon>
        <taxon>Embryophyta</taxon>
        <taxon>Tracheophyta</taxon>
        <taxon>Spermatophyta</taxon>
        <taxon>Magnoliopsida</taxon>
        <taxon>eudicotyledons</taxon>
        <taxon>Gunneridae</taxon>
        <taxon>Pentapetalae</taxon>
        <taxon>rosids</taxon>
        <taxon>malvids</taxon>
        <taxon>Myrtales</taxon>
        <taxon>Melastomataceae</taxon>
        <taxon>Melastomatoideae</taxon>
        <taxon>Melastomateae</taxon>
        <taxon>Melastoma</taxon>
    </lineage>
</organism>
<evidence type="ECO:0000313" key="1">
    <source>
        <dbReference type="EMBL" id="KAI4387352.1"/>
    </source>
</evidence>